<proteinExistence type="predicted"/>
<keyword evidence="3" id="KW-1185">Reference proteome</keyword>
<gene>
    <name evidence="2" type="ORF">POM88_003634</name>
</gene>
<dbReference type="Proteomes" id="UP001237642">
    <property type="component" value="Unassembled WGS sequence"/>
</dbReference>
<dbReference type="PANTHER" id="PTHR45786:SF74">
    <property type="entry name" value="ATP-DEPENDENT DNA HELICASE"/>
    <property type="match status" value="1"/>
</dbReference>
<feature type="region of interest" description="Disordered" evidence="1">
    <location>
        <begin position="93"/>
        <end position="126"/>
    </location>
</feature>
<reference evidence="2" key="2">
    <citation type="submission" date="2023-05" db="EMBL/GenBank/DDBJ databases">
        <authorList>
            <person name="Schelkunov M.I."/>
        </authorList>
    </citation>
    <scope>NUCLEOTIDE SEQUENCE</scope>
    <source>
        <strain evidence="2">Hsosn_3</strain>
        <tissue evidence="2">Leaf</tissue>
    </source>
</reference>
<dbReference type="PANTHER" id="PTHR45786">
    <property type="entry name" value="DNA BINDING PROTEIN-LIKE"/>
    <property type="match status" value="1"/>
</dbReference>
<reference evidence="2" key="1">
    <citation type="submission" date="2023-02" db="EMBL/GenBank/DDBJ databases">
        <title>Genome of toxic invasive species Heracleum sosnowskyi carries increased number of genes despite the absence of recent whole-genome duplications.</title>
        <authorList>
            <person name="Schelkunov M."/>
            <person name="Shtratnikova V."/>
            <person name="Makarenko M."/>
            <person name="Klepikova A."/>
            <person name="Omelchenko D."/>
            <person name="Novikova G."/>
            <person name="Obukhova E."/>
            <person name="Bogdanov V."/>
            <person name="Penin A."/>
            <person name="Logacheva M."/>
        </authorList>
    </citation>
    <scope>NUCLEOTIDE SEQUENCE</scope>
    <source>
        <strain evidence="2">Hsosn_3</strain>
        <tissue evidence="2">Leaf</tissue>
    </source>
</reference>
<evidence type="ECO:0000313" key="3">
    <source>
        <dbReference type="Proteomes" id="UP001237642"/>
    </source>
</evidence>
<organism evidence="2 3">
    <name type="scientific">Heracleum sosnowskyi</name>
    <dbReference type="NCBI Taxonomy" id="360622"/>
    <lineage>
        <taxon>Eukaryota</taxon>
        <taxon>Viridiplantae</taxon>
        <taxon>Streptophyta</taxon>
        <taxon>Embryophyta</taxon>
        <taxon>Tracheophyta</taxon>
        <taxon>Spermatophyta</taxon>
        <taxon>Magnoliopsida</taxon>
        <taxon>eudicotyledons</taxon>
        <taxon>Gunneridae</taxon>
        <taxon>Pentapetalae</taxon>
        <taxon>asterids</taxon>
        <taxon>campanulids</taxon>
        <taxon>Apiales</taxon>
        <taxon>Apiaceae</taxon>
        <taxon>Apioideae</taxon>
        <taxon>apioid superclade</taxon>
        <taxon>Tordylieae</taxon>
        <taxon>Tordyliinae</taxon>
        <taxon>Heracleum</taxon>
    </lineage>
</organism>
<sequence length="704" mass="80491">MNEEDDDNQSWHMFTSEKMIYGYKSAESAPKARKRKNSANKENVCIESHRRSARSQLFSDPSFNIDRPFIEDSMSPSSSGINKKRINQTKNSNVNDASFRTPLSNVTNTSTSPTVELPKGKEKCKPPKVFKETTRNLFNEQDDDSNDLCDYEIDDSVIDGVSFSDDGLFDSDDSYEEYSSAQSFLVDSDTDSEDGDVNMISNNKSKNRRRSQHVVPEEYASLGSPSVKCTHCNARMWKEERVNKNVTRGTPIFSMCCKKGDVMLAPTPTPPTYLMQLYNNDVKSVSFQRNIRLYNAMFSFTSTGGNIDHSINKDGGPYIYRLNGQNHHVFGSLIPDEGQTPKFCQLYIYDTVNEVNNRLRWVNVSHGSTVDAEVVQGLIKVLDESNELVGEFRMARDRFENNDLVDLKVELKISRSESGRENHISPSDEVAAVMVGSSSNTTPDRDIIVERKKPLARDIIVEANKDVFQCVSYIHPKLMALQYPLLFPLGEDGYHDKIPKQSANLANLKDSDMISMKTYYSYRFQIRDNEALTPRLGGRLFQQLKLEQLMTDIKKKDYFGKCIGVMYVVEFQKRGFHCIRHFPKKYSARTIFDESGFPLYKRHRTNIIVQFYALAEIDDLLRSIGKSLKSFPQLPQPPTSYLNHGSNNLILEETNYNVYEMELENQKLVSNCTEEQLNVYQGILQSIMKNEGVYKEVFYALPRS</sequence>
<feature type="compositionally biased region" description="Low complexity" evidence="1">
    <location>
        <begin position="101"/>
        <end position="115"/>
    </location>
</feature>
<evidence type="ECO:0000313" key="2">
    <source>
        <dbReference type="EMBL" id="KAK1404029.1"/>
    </source>
</evidence>
<feature type="region of interest" description="Disordered" evidence="1">
    <location>
        <begin position="26"/>
        <end position="60"/>
    </location>
</feature>
<comment type="caution">
    <text evidence="2">The sequence shown here is derived from an EMBL/GenBank/DDBJ whole genome shotgun (WGS) entry which is preliminary data.</text>
</comment>
<name>A0AAD8NBV5_9APIA</name>
<dbReference type="AlphaFoldDB" id="A0AAD8NBV5"/>
<protein>
    <submittedName>
        <fullName evidence="2">Uncharacterized protein</fullName>
    </submittedName>
</protein>
<evidence type="ECO:0000256" key="1">
    <source>
        <dbReference type="SAM" id="MobiDB-lite"/>
    </source>
</evidence>
<accession>A0AAD8NBV5</accession>
<dbReference type="EMBL" id="JAUIZM010000001">
    <property type="protein sequence ID" value="KAK1404029.1"/>
    <property type="molecule type" value="Genomic_DNA"/>
</dbReference>